<proteinExistence type="predicted"/>
<keyword evidence="3" id="KW-1133">Transmembrane helix</keyword>
<protein>
    <submittedName>
        <fullName evidence="5">Galactose oxidase</fullName>
    </submittedName>
</protein>
<dbReference type="Pfam" id="PF24681">
    <property type="entry name" value="Kelch_KLHDC2_KLHL20_DRC7"/>
    <property type="match status" value="1"/>
</dbReference>
<keyword evidence="3" id="KW-0812">Transmembrane</keyword>
<accession>A0A8H3XMT8</accession>
<evidence type="ECO:0000256" key="4">
    <source>
        <dbReference type="SAM" id="SignalP"/>
    </source>
</evidence>
<dbReference type="SUPFAM" id="SSF117281">
    <property type="entry name" value="Kelch motif"/>
    <property type="match status" value="1"/>
</dbReference>
<dbReference type="EMBL" id="WTPW01000828">
    <property type="protein sequence ID" value="KAF0476405.1"/>
    <property type="molecule type" value="Genomic_DNA"/>
</dbReference>
<dbReference type="OrthoDB" id="432528at2759"/>
<dbReference type="AlphaFoldDB" id="A0A8H3XMT8"/>
<feature type="chain" id="PRO_5034196896" evidence="4">
    <location>
        <begin position="23"/>
        <end position="428"/>
    </location>
</feature>
<keyword evidence="4" id="KW-0732">Signal</keyword>
<dbReference type="PANTHER" id="PTHR46093:SF3">
    <property type="entry name" value="ACYL-COA-BINDING DOMAIN-CONTAINING PROTEIN 4"/>
    <property type="match status" value="1"/>
</dbReference>
<feature type="transmembrane region" description="Helical" evidence="3">
    <location>
        <begin position="376"/>
        <end position="402"/>
    </location>
</feature>
<dbReference type="InterPro" id="IPR015915">
    <property type="entry name" value="Kelch-typ_b-propeller"/>
</dbReference>
<dbReference type="InterPro" id="IPR011043">
    <property type="entry name" value="Gal_Oxase/kelch_b-propeller"/>
</dbReference>
<organism evidence="5 6">
    <name type="scientific">Gigaspora margarita</name>
    <dbReference type="NCBI Taxonomy" id="4874"/>
    <lineage>
        <taxon>Eukaryota</taxon>
        <taxon>Fungi</taxon>
        <taxon>Fungi incertae sedis</taxon>
        <taxon>Mucoromycota</taxon>
        <taxon>Glomeromycotina</taxon>
        <taxon>Glomeromycetes</taxon>
        <taxon>Diversisporales</taxon>
        <taxon>Gigasporaceae</taxon>
        <taxon>Gigaspora</taxon>
    </lineage>
</organism>
<dbReference type="Proteomes" id="UP000439903">
    <property type="component" value="Unassembled WGS sequence"/>
</dbReference>
<evidence type="ECO:0000256" key="3">
    <source>
        <dbReference type="SAM" id="Phobius"/>
    </source>
</evidence>
<sequence length="428" mass="47184">MTNCLRNVLVFIILNLIHFISCQNVTYQNIPSPRYEQTSSLIGAKFYFFGGRMSDLYSSNEVWYLDLSIPFFNAKSPLWHKGVGMPIGYDSGTSCVSPIDNSSIFLIGGEMFVPNTNTPNFTSTVYIFNSTTSQWSMHNIISFNSSFTTRKEMQAIVDNNGKIFIFGGSSYDTINTIFYGDMNILDINTMTWSTPAQDFLIHTYVDYSATLLANGNIVYIGGRYGSNSSVSSASMNQIQVFDTKNDSWSIKMAYGDNVGPRDGHSAVLTDDEHIVIYGGSVITNSGNLNVLSDVIVLDTKAWVWDIPIVIKTNAPPPLTFYSTTLYKNYMIIAFGLISSTPNITLNNNIYILDTQNFSWVTTINIPTVANGSTSTVLYIGIAIGVGGVILAVLLFTIIFLFCKKHNELNSAIPTPGDTSVSKKPIPTP</sequence>
<keyword evidence="3" id="KW-0472">Membrane</keyword>
<evidence type="ECO:0000256" key="2">
    <source>
        <dbReference type="ARBA" id="ARBA00022737"/>
    </source>
</evidence>
<dbReference type="Gene3D" id="2.120.10.80">
    <property type="entry name" value="Kelch-type beta propeller"/>
    <property type="match status" value="2"/>
</dbReference>
<keyword evidence="1" id="KW-0880">Kelch repeat</keyword>
<dbReference type="SUPFAM" id="SSF50965">
    <property type="entry name" value="Galactose oxidase, central domain"/>
    <property type="match status" value="1"/>
</dbReference>
<reference evidence="5 6" key="1">
    <citation type="journal article" date="2019" name="Environ. Microbiol.">
        <title>At the nexus of three kingdoms: the genome of the mycorrhizal fungus Gigaspora margarita provides insights into plant, endobacterial and fungal interactions.</title>
        <authorList>
            <person name="Venice F."/>
            <person name="Ghignone S."/>
            <person name="Salvioli di Fossalunga A."/>
            <person name="Amselem J."/>
            <person name="Novero M."/>
            <person name="Xianan X."/>
            <person name="Sedzielewska Toro K."/>
            <person name="Morin E."/>
            <person name="Lipzen A."/>
            <person name="Grigoriev I.V."/>
            <person name="Henrissat B."/>
            <person name="Martin F.M."/>
            <person name="Bonfante P."/>
        </authorList>
    </citation>
    <scope>NUCLEOTIDE SEQUENCE [LARGE SCALE GENOMIC DNA]</scope>
    <source>
        <strain evidence="5 6">BEG34</strain>
    </source>
</reference>
<comment type="caution">
    <text evidence="5">The sequence shown here is derived from an EMBL/GenBank/DDBJ whole genome shotgun (WGS) entry which is preliminary data.</text>
</comment>
<name>A0A8H3XMT8_GIGMA</name>
<evidence type="ECO:0000313" key="6">
    <source>
        <dbReference type="Proteomes" id="UP000439903"/>
    </source>
</evidence>
<evidence type="ECO:0000256" key="1">
    <source>
        <dbReference type="ARBA" id="ARBA00022441"/>
    </source>
</evidence>
<keyword evidence="2" id="KW-0677">Repeat</keyword>
<keyword evidence="6" id="KW-1185">Reference proteome</keyword>
<feature type="signal peptide" evidence="4">
    <location>
        <begin position="1"/>
        <end position="22"/>
    </location>
</feature>
<evidence type="ECO:0000313" key="5">
    <source>
        <dbReference type="EMBL" id="KAF0476405.1"/>
    </source>
</evidence>
<dbReference type="PANTHER" id="PTHR46093">
    <property type="entry name" value="ACYL-COA-BINDING DOMAIN-CONTAINING PROTEIN 5"/>
    <property type="match status" value="1"/>
</dbReference>
<gene>
    <name evidence="5" type="ORF">F8M41_024393</name>
</gene>